<proteinExistence type="predicted"/>
<protein>
    <submittedName>
        <fullName evidence="2">Uncharacterized protein</fullName>
    </submittedName>
</protein>
<evidence type="ECO:0000256" key="1">
    <source>
        <dbReference type="SAM" id="Phobius"/>
    </source>
</evidence>
<keyword evidence="1" id="KW-0472">Membrane</keyword>
<sequence>MKKIAYAVLIIIIIMDFFIPRHEIHFFGDEIPGFWSIFGFIACILIILISKWIGRLGIMQDENYYNE</sequence>
<organism evidence="2">
    <name type="scientific">marine metagenome</name>
    <dbReference type="NCBI Taxonomy" id="408172"/>
    <lineage>
        <taxon>unclassified sequences</taxon>
        <taxon>metagenomes</taxon>
        <taxon>ecological metagenomes</taxon>
    </lineage>
</organism>
<keyword evidence="1" id="KW-0812">Transmembrane</keyword>
<keyword evidence="1" id="KW-1133">Transmembrane helix</keyword>
<gene>
    <name evidence="2" type="ORF">METZ01_LOCUS97336</name>
</gene>
<feature type="transmembrane region" description="Helical" evidence="1">
    <location>
        <begin position="34"/>
        <end position="53"/>
    </location>
</feature>
<dbReference type="AlphaFoldDB" id="A0A381VW59"/>
<name>A0A381VW59_9ZZZZ</name>
<feature type="transmembrane region" description="Helical" evidence="1">
    <location>
        <begin position="5"/>
        <end position="22"/>
    </location>
</feature>
<accession>A0A381VW59</accession>
<dbReference type="EMBL" id="UINC01009956">
    <property type="protein sequence ID" value="SVA44482.1"/>
    <property type="molecule type" value="Genomic_DNA"/>
</dbReference>
<evidence type="ECO:0000313" key="2">
    <source>
        <dbReference type="EMBL" id="SVA44482.1"/>
    </source>
</evidence>
<reference evidence="2" key="1">
    <citation type="submission" date="2018-05" db="EMBL/GenBank/DDBJ databases">
        <authorList>
            <person name="Lanie J.A."/>
            <person name="Ng W.-L."/>
            <person name="Kazmierczak K.M."/>
            <person name="Andrzejewski T.M."/>
            <person name="Davidsen T.M."/>
            <person name="Wayne K.J."/>
            <person name="Tettelin H."/>
            <person name="Glass J.I."/>
            <person name="Rusch D."/>
            <person name="Podicherti R."/>
            <person name="Tsui H.-C.T."/>
            <person name="Winkler M.E."/>
        </authorList>
    </citation>
    <scope>NUCLEOTIDE SEQUENCE</scope>
</reference>